<evidence type="ECO:0000259" key="1">
    <source>
        <dbReference type="Pfam" id="PF01979"/>
    </source>
</evidence>
<dbReference type="InterPro" id="IPR032466">
    <property type="entry name" value="Metal_Hydrolase"/>
</dbReference>
<dbReference type="AlphaFoldDB" id="A0A5J6MUH0"/>
<dbReference type="SUPFAM" id="SSF51338">
    <property type="entry name" value="Composite domain of metallo-dependent hydrolases"/>
    <property type="match status" value="1"/>
</dbReference>
<dbReference type="Pfam" id="PF01979">
    <property type="entry name" value="Amidohydro_1"/>
    <property type="match status" value="1"/>
</dbReference>
<keyword evidence="3" id="KW-1185">Reference proteome</keyword>
<dbReference type="CDD" id="cd01299">
    <property type="entry name" value="Met_dep_hydrolase_A"/>
    <property type="match status" value="1"/>
</dbReference>
<dbReference type="InterPro" id="IPR011059">
    <property type="entry name" value="Metal-dep_hydrolase_composite"/>
</dbReference>
<name>A0A5J6MUH0_9PROT</name>
<protein>
    <submittedName>
        <fullName evidence="2">Xaa-Pro dipeptidase</fullName>
    </submittedName>
</protein>
<dbReference type="EMBL" id="CP042582">
    <property type="protein sequence ID" value="QEX21049.1"/>
    <property type="molecule type" value="Genomic_DNA"/>
</dbReference>
<dbReference type="PANTHER" id="PTHR43135:SF3">
    <property type="entry name" value="ALPHA-D-RIBOSE 1-METHYLPHOSPHONATE 5-TRIPHOSPHATE DIPHOSPHATASE"/>
    <property type="match status" value="1"/>
</dbReference>
<evidence type="ECO:0000313" key="2">
    <source>
        <dbReference type="EMBL" id="QEX21049.1"/>
    </source>
</evidence>
<dbReference type="SUPFAM" id="SSF51556">
    <property type="entry name" value="Metallo-dependent hydrolases"/>
    <property type="match status" value="1"/>
</dbReference>
<dbReference type="OrthoDB" id="9782972at2"/>
<organism evidence="2 3">
    <name type="scientific">Hypericibacter adhaerens</name>
    <dbReference type="NCBI Taxonomy" id="2602016"/>
    <lineage>
        <taxon>Bacteria</taxon>
        <taxon>Pseudomonadati</taxon>
        <taxon>Pseudomonadota</taxon>
        <taxon>Alphaproteobacteria</taxon>
        <taxon>Rhodospirillales</taxon>
        <taxon>Dongiaceae</taxon>
        <taxon>Hypericibacter</taxon>
    </lineage>
</organism>
<reference evidence="2 3" key="1">
    <citation type="submission" date="2019-08" db="EMBL/GenBank/DDBJ databases">
        <title>Hyperibacter terrae gen. nov., sp. nov. and Hyperibacter viscosus sp. nov., two new members in the family Rhodospirillaceae isolated from the rhizosphere of Hypericum perforatum.</title>
        <authorList>
            <person name="Noviana Z."/>
        </authorList>
    </citation>
    <scope>NUCLEOTIDE SEQUENCE [LARGE SCALE GENOMIC DNA]</scope>
    <source>
        <strain evidence="2 3">R5959</strain>
    </source>
</reference>
<gene>
    <name evidence="2" type="ORF">FRZ61_09700</name>
</gene>
<evidence type="ECO:0000313" key="3">
    <source>
        <dbReference type="Proteomes" id="UP000325797"/>
    </source>
</evidence>
<dbReference type="InterPro" id="IPR057744">
    <property type="entry name" value="OTAase-like"/>
</dbReference>
<dbReference type="Gene3D" id="3.20.20.140">
    <property type="entry name" value="Metal-dependent hydrolases"/>
    <property type="match status" value="1"/>
</dbReference>
<dbReference type="RefSeq" id="WP_151115307.1">
    <property type="nucleotide sequence ID" value="NZ_CP042582.1"/>
</dbReference>
<dbReference type="Proteomes" id="UP000325797">
    <property type="component" value="Chromosome"/>
</dbReference>
<accession>A0A5J6MUH0</accession>
<proteinExistence type="predicted"/>
<dbReference type="InterPro" id="IPR006680">
    <property type="entry name" value="Amidohydro-rel"/>
</dbReference>
<dbReference type="GO" id="GO:0016810">
    <property type="term" value="F:hydrolase activity, acting on carbon-nitrogen (but not peptide) bonds"/>
    <property type="evidence" value="ECO:0007669"/>
    <property type="project" value="InterPro"/>
</dbReference>
<dbReference type="KEGG" id="hadh:FRZ61_09700"/>
<dbReference type="InterPro" id="IPR051781">
    <property type="entry name" value="Metallo-dep_Hydrolase"/>
</dbReference>
<dbReference type="Gene3D" id="2.30.40.10">
    <property type="entry name" value="Urease, subunit C, domain 1"/>
    <property type="match status" value="1"/>
</dbReference>
<dbReference type="PANTHER" id="PTHR43135">
    <property type="entry name" value="ALPHA-D-RIBOSE 1-METHYLPHOSPHONATE 5-TRIPHOSPHATE DIPHOSPHATASE"/>
    <property type="match status" value="1"/>
</dbReference>
<sequence length="398" mass="42750">MLWITGAQVYDVERGGFSARTVAVSGDRIEAVGDAPPSSDAGKTIDLKGAYLLPGLIDCHVHLTLQSEVTGTAAFGTRDRDRIRQDTIRAAALTLRGGITTVRDCGGWDYIEMGVRDEVEAGRLPGPRMFLSGRLISIETPGAADYPGMYDFAGSAAELKEAAQRQIDRGADFVKIMVTGMFLAPETERAEDCYYETDELSALVRFSHEQGRHVACHAHAVEGVRLAVAAKVDSLEHGTYADKPSLQAMAKAGIYLVPTCTVMSAMIDDADIRKAMPSYLIARYEAARKTHRDAMKTAYDVGVPIVMGTDAGAPGNHHGMNAQECVRMVRDVGMAPQDVLEAATLSGARLLKQEAQLGSIAPGKLADLIATRRNPLEDMTALQDLSLVMKGGAVVRRA</sequence>
<feature type="domain" description="Amidohydrolase-related" evidence="1">
    <location>
        <begin position="51"/>
        <end position="395"/>
    </location>
</feature>